<organism evidence="2 3">
    <name type="scientific">Oryctes borbonicus</name>
    <dbReference type="NCBI Taxonomy" id="1629725"/>
    <lineage>
        <taxon>Eukaryota</taxon>
        <taxon>Metazoa</taxon>
        <taxon>Ecdysozoa</taxon>
        <taxon>Arthropoda</taxon>
        <taxon>Hexapoda</taxon>
        <taxon>Insecta</taxon>
        <taxon>Pterygota</taxon>
        <taxon>Neoptera</taxon>
        <taxon>Endopterygota</taxon>
        <taxon>Coleoptera</taxon>
        <taxon>Polyphaga</taxon>
        <taxon>Scarabaeiformia</taxon>
        <taxon>Scarabaeidae</taxon>
        <taxon>Dynastinae</taxon>
        <taxon>Oryctes</taxon>
    </lineage>
</organism>
<evidence type="ECO:0000313" key="3">
    <source>
        <dbReference type="Proteomes" id="UP000051574"/>
    </source>
</evidence>
<evidence type="ECO:0000313" key="2">
    <source>
        <dbReference type="EMBL" id="KRT81995.1"/>
    </source>
</evidence>
<feature type="compositionally biased region" description="Polar residues" evidence="1">
    <location>
        <begin position="16"/>
        <end position="50"/>
    </location>
</feature>
<dbReference type="EMBL" id="LJIG01015973">
    <property type="protein sequence ID" value="KRT81995.1"/>
    <property type="molecule type" value="Genomic_DNA"/>
</dbReference>
<dbReference type="AlphaFoldDB" id="A0A0T6B4B9"/>
<gene>
    <name evidence="2" type="ORF">AMK59_4943</name>
</gene>
<accession>A0A0T6B4B9</accession>
<evidence type="ECO:0000256" key="1">
    <source>
        <dbReference type="SAM" id="MobiDB-lite"/>
    </source>
</evidence>
<feature type="compositionally biased region" description="Low complexity" evidence="1">
    <location>
        <begin position="1"/>
        <end position="15"/>
    </location>
</feature>
<dbReference type="OrthoDB" id="4158657at2759"/>
<dbReference type="Proteomes" id="UP000051574">
    <property type="component" value="Unassembled WGS sequence"/>
</dbReference>
<sequence length="165" mass="17862">MRGGNLSSQQQQSLSGMMNPQQQSPGNFINQSAMNTSSSNQSPGNLYGQSPQQLQQLHHPQPQQQAFTGQPSLNQQQQYGMMGGGMQQQQQSISRMQHKGVPQVIPNVVSQGQMQLSTQQGQQGQQQNAGAPNLMQKLNEITAPGGDILSKGKELIFMKFGLGGK</sequence>
<comment type="caution">
    <text evidence="2">The sequence shown here is derived from an EMBL/GenBank/DDBJ whole genome shotgun (WGS) entry which is preliminary data.</text>
</comment>
<name>A0A0T6B4B9_9SCAR</name>
<keyword evidence="3" id="KW-1185">Reference proteome</keyword>
<proteinExistence type="predicted"/>
<reference evidence="2 3" key="1">
    <citation type="submission" date="2015-09" db="EMBL/GenBank/DDBJ databases">
        <title>Draft genome of the scarab beetle Oryctes borbonicus.</title>
        <authorList>
            <person name="Meyer J.M."/>
            <person name="Markov G.V."/>
            <person name="Baskaran P."/>
            <person name="Herrmann M."/>
            <person name="Sommer R.J."/>
            <person name="Roedelsperger C."/>
        </authorList>
    </citation>
    <scope>NUCLEOTIDE SEQUENCE [LARGE SCALE GENOMIC DNA]</scope>
    <source>
        <strain evidence="2">OB123</strain>
        <tissue evidence="2">Whole animal</tissue>
    </source>
</reference>
<feature type="compositionally biased region" description="Low complexity" evidence="1">
    <location>
        <begin position="51"/>
        <end position="65"/>
    </location>
</feature>
<protein>
    <submittedName>
        <fullName evidence="2">Uncharacterized protein</fullName>
    </submittedName>
</protein>
<feature type="region of interest" description="Disordered" evidence="1">
    <location>
        <begin position="1"/>
        <end position="96"/>
    </location>
</feature>